<evidence type="ECO:0000256" key="2">
    <source>
        <dbReference type="ARBA" id="ARBA00011255"/>
    </source>
</evidence>
<comment type="function">
    <text evidence="5">Required for morphogenesis and for the elongation of the flagellar filament by facilitating polymerization of the flagellin monomers at the tip of growing filament. Forms a capping structure, which prevents flagellin subunits (transported through the central channel of the flagellum) from leaking out without polymerization at the distal end.</text>
</comment>
<dbReference type="EMBL" id="JBHUHP010000009">
    <property type="protein sequence ID" value="MFD2091941.1"/>
    <property type="molecule type" value="Genomic_DNA"/>
</dbReference>
<evidence type="ECO:0000256" key="5">
    <source>
        <dbReference type="RuleBase" id="RU362066"/>
    </source>
</evidence>
<reference evidence="9" key="1">
    <citation type="journal article" date="2019" name="Int. J. Syst. Evol. Microbiol.">
        <title>The Global Catalogue of Microorganisms (GCM) 10K type strain sequencing project: providing services to taxonomists for standard genome sequencing and annotation.</title>
        <authorList>
            <consortium name="The Broad Institute Genomics Platform"/>
            <consortium name="The Broad Institute Genome Sequencing Center for Infectious Disease"/>
            <person name="Wu L."/>
            <person name="Ma J."/>
        </authorList>
    </citation>
    <scope>NUCLEOTIDE SEQUENCE [LARGE SCALE GENOMIC DNA]</scope>
    <source>
        <strain evidence="9">JCM 3338</strain>
    </source>
</reference>
<keyword evidence="5" id="KW-0964">Secreted</keyword>
<comment type="subunit">
    <text evidence="2 5">Homopentamer.</text>
</comment>
<keyword evidence="8" id="KW-0966">Cell projection</keyword>
<evidence type="ECO:0000259" key="7">
    <source>
        <dbReference type="Pfam" id="PF07195"/>
    </source>
</evidence>
<comment type="subcellular location">
    <subcellularLocation>
        <location evidence="5">Secreted</location>
    </subcellularLocation>
    <subcellularLocation>
        <location evidence="5">Bacterial flagellum</location>
    </subcellularLocation>
</comment>
<gene>
    <name evidence="8" type="primary">fliD</name>
    <name evidence="8" type="ORF">ACFSHS_10205</name>
</gene>
<evidence type="ECO:0000313" key="9">
    <source>
        <dbReference type="Proteomes" id="UP001597402"/>
    </source>
</evidence>
<evidence type="ECO:0000256" key="1">
    <source>
        <dbReference type="ARBA" id="ARBA00009764"/>
    </source>
</evidence>
<feature type="domain" description="Flagellar hook-associated protein 2 N-terminal" evidence="6">
    <location>
        <begin position="11"/>
        <end position="107"/>
    </location>
</feature>
<proteinExistence type="inferred from homology"/>
<protein>
    <recommendedName>
        <fullName evidence="5">Flagellar hook-associated protein 2</fullName>
        <shortName evidence="5">HAP2</shortName>
    </recommendedName>
    <alternativeName>
        <fullName evidence="5">Flagellar cap protein</fullName>
    </alternativeName>
</protein>
<dbReference type="InterPro" id="IPR040026">
    <property type="entry name" value="FliD"/>
</dbReference>
<keyword evidence="4 5" id="KW-0975">Bacterial flagellum</keyword>
<dbReference type="Pfam" id="PF02465">
    <property type="entry name" value="FliD_N"/>
    <property type="match status" value="1"/>
</dbReference>
<dbReference type="PANTHER" id="PTHR30288:SF0">
    <property type="entry name" value="FLAGELLAR HOOK-ASSOCIATED PROTEIN 2"/>
    <property type="match status" value="1"/>
</dbReference>
<dbReference type="InterPro" id="IPR003481">
    <property type="entry name" value="FliD_N"/>
</dbReference>
<organism evidence="8 9">
    <name type="scientific">Blastococcus deserti</name>
    <dbReference type="NCBI Taxonomy" id="2259033"/>
    <lineage>
        <taxon>Bacteria</taxon>
        <taxon>Bacillati</taxon>
        <taxon>Actinomycetota</taxon>
        <taxon>Actinomycetes</taxon>
        <taxon>Geodermatophilales</taxon>
        <taxon>Geodermatophilaceae</taxon>
        <taxon>Blastococcus</taxon>
    </lineage>
</organism>
<keyword evidence="8" id="KW-0969">Cilium</keyword>
<comment type="caution">
    <text evidence="8">The sequence shown here is derived from an EMBL/GenBank/DDBJ whole genome shotgun (WGS) entry which is preliminary data.</text>
</comment>
<dbReference type="Pfam" id="PF07195">
    <property type="entry name" value="FliD_C"/>
    <property type="match status" value="1"/>
</dbReference>
<feature type="domain" description="Flagellar hook-associated protein 2 C-terminal" evidence="7">
    <location>
        <begin position="222"/>
        <end position="450"/>
    </location>
</feature>
<evidence type="ECO:0000256" key="4">
    <source>
        <dbReference type="ARBA" id="ARBA00023143"/>
    </source>
</evidence>
<keyword evidence="8" id="KW-0282">Flagellum</keyword>
<keyword evidence="9" id="KW-1185">Reference proteome</keyword>
<evidence type="ECO:0000256" key="3">
    <source>
        <dbReference type="ARBA" id="ARBA00023054"/>
    </source>
</evidence>
<dbReference type="Proteomes" id="UP001597402">
    <property type="component" value="Unassembled WGS sequence"/>
</dbReference>
<dbReference type="PANTHER" id="PTHR30288">
    <property type="entry name" value="FLAGELLAR CAP/ASSEMBLY PROTEIN FLID"/>
    <property type="match status" value="1"/>
</dbReference>
<dbReference type="RefSeq" id="WP_376874821.1">
    <property type="nucleotide sequence ID" value="NZ_JBHUHP010000009.1"/>
</dbReference>
<evidence type="ECO:0000259" key="6">
    <source>
        <dbReference type="Pfam" id="PF02465"/>
    </source>
</evidence>
<keyword evidence="3" id="KW-0175">Coiled coil</keyword>
<dbReference type="InterPro" id="IPR010809">
    <property type="entry name" value="FliD_C"/>
</dbReference>
<comment type="similarity">
    <text evidence="1 5">Belongs to the FliD family.</text>
</comment>
<evidence type="ECO:0000313" key="8">
    <source>
        <dbReference type="EMBL" id="MFD2091941.1"/>
    </source>
</evidence>
<sequence length="468" mass="47807">MTMSLSTGLISGMDTGTLVSQLLQAEAAPQTALKTRLGAAQMAASAYRTVNTTFAAIRAAAEALSASALTSARKAASSSTDVTATASATAVNGSTVTFAVTGLAKTHRVLSVAEWGSTTANVHKKADGSAQELTWPIEIIDVATGTSRGSVSVGTSATLADAVKAINDKKLGVRATAVQVETGKYRLQLTSETSGTPGVFAVKSNNEMVADAGLQFTVNETGQNATIDLGGSQVASSPTNTFSNLMDGVSVTVTKVDPTRQITVSVTDDPDSVATKVQTLVDAVNSALSTVKTYTSNAPGSTAALKGDFSVSSLSGRLLDAVSEAVGPHGSPAKVGFQLTRDGKITFDKAKFTTALKDTPELATRMVAGGPATTLNGAAVPAVTGIAERLLGVAKSASDSTTGSLVALAKGQDSVAKDIQDRIAAWDLRLAKRKETLTRQFTAMETALSGLRNQSTWLAGQINSLPSS</sequence>
<name>A0ABW4X942_9ACTN</name>
<accession>A0ABW4X942</accession>